<sequence>MCGIAGVINFSTEELLPGNRHMQFTKCLQYRGPDDQGDWQYRDDKVNVSLFHARLSIIDLQPTGHQPMLDREEEIAIVFNGEIYNYKLLREQLLQAGFSFQSSSDTEVLIHGYRYWGFEKLMQLIDGMFAIMLFDKRTHQTWLARDRFGKKPLLYARTKEGLIVSSDVRSFQAIPSLSLTINYHSLGYFLYEFSSPGEHTIWNEVKKLPAGYFAKFDASGLTKQQYWKLDFSSSNNLPWTDTVERAEELLREAVRKRLVADVPVSAQLSGGIDSSLVVAMMAGLQSGPVKTYNVSFDDESIDESKYAKLVAERFGTDHTEIKLSQMDLGLIDDIIAEYGEPFADTSMLPTYLVCKEISKTEKVVCGGDGGDELFAGYHINHFVNKLDSVKHLGFLKPFAHAAARIAPSYRLRLLKQLLDAARKDDYMLLHRNMSFSIADMSRLTTCTEAVNATTVEHRAIWDNASKKEESLSKNLLATFLHTRLVNDYLVKVDRASMFASLEMRSPFLDRDLASFAATLTRNDLFAAHGTKSVLKAIAEKYFPKNFVHRHKMGFGVPMAQWFRQDLEKKFRERVLEGKQKYIDLDYTLIAQLLAKHKSGEDHAEKLWALYVFHTWAQENKF</sequence>
<dbReference type="EC" id="6.3.5.4" evidence="3"/>
<comment type="similarity">
    <text evidence="2">Belongs to the asparagine synthetase family.</text>
</comment>
<dbReference type="InterPro" id="IPR029055">
    <property type="entry name" value="Ntn_hydrolases_N"/>
</dbReference>
<feature type="binding site" evidence="9">
    <location>
        <position position="294"/>
    </location>
    <ligand>
        <name>ATP</name>
        <dbReference type="ChEBI" id="CHEBI:30616"/>
    </ligand>
</feature>
<dbReference type="OrthoDB" id="9763290at2"/>
<keyword evidence="8" id="KW-0028">Amino-acid biosynthesis</keyword>
<evidence type="ECO:0000256" key="5">
    <source>
        <dbReference type="ARBA" id="ARBA00022840"/>
    </source>
</evidence>
<name>A0A364Y6D2_9BACT</name>
<evidence type="ECO:0000256" key="6">
    <source>
        <dbReference type="ARBA" id="ARBA00022962"/>
    </source>
</evidence>
<dbReference type="PANTHER" id="PTHR43284:SF1">
    <property type="entry name" value="ASPARAGINE SYNTHETASE"/>
    <property type="match status" value="1"/>
</dbReference>
<dbReference type="AlphaFoldDB" id="A0A364Y6D2"/>
<keyword evidence="5 9" id="KW-0067">ATP-binding</keyword>
<dbReference type="NCBIfam" id="TIGR01536">
    <property type="entry name" value="asn_synth_AEB"/>
    <property type="match status" value="1"/>
</dbReference>
<dbReference type="GO" id="GO:0004066">
    <property type="term" value="F:asparagine synthase (glutamine-hydrolyzing) activity"/>
    <property type="evidence" value="ECO:0007669"/>
    <property type="project" value="UniProtKB-EC"/>
</dbReference>
<dbReference type="Proteomes" id="UP000251889">
    <property type="component" value="Unassembled WGS sequence"/>
</dbReference>
<evidence type="ECO:0000313" key="12">
    <source>
        <dbReference type="EMBL" id="RAW02654.1"/>
    </source>
</evidence>
<evidence type="ECO:0000256" key="2">
    <source>
        <dbReference type="ARBA" id="ARBA00005752"/>
    </source>
</evidence>
<keyword evidence="4 9" id="KW-0547">Nucleotide-binding</keyword>
<dbReference type="InterPro" id="IPR014729">
    <property type="entry name" value="Rossmann-like_a/b/a_fold"/>
</dbReference>
<dbReference type="SUPFAM" id="SSF52402">
    <property type="entry name" value="Adenine nucleotide alpha hydrolases-like"/>
    <property type="match status" value="1"/>
</dbReference>
<dbReference type="Pfam" id="PF13537">
    <property type="entry name" value="GATase_7"/>
    <property type="match status" value="1"/>
</dbReference>
<organism evidence="12 13">
    <name type="scientific">Pseudochryseolinea flava</name>
    <dbReference type="NCBI Taxonomy" id="2059302"/>
    <lineage>
        <taxon>Bacteria</taxon>
        <taxon>Pseudomonadati</taxon>
        <taxon>Bacteroidota</taxon>
        <taxon>Cytophagia</taxon>
        <taxon>Cytophagales</taxon>
        <taxon>Fulvivirgaceae</taxon>
        <taxon>Pseudochryseolinea</taxon>
    </lineage>
</organism>
<dbReference type="SUPFAM" id="SSF56235">
    <property type="entry name" value="N-terminal nucleophile aminohydrolases (Ntn hydrolases)"/>
    <property type="match status" value="1"/>
</dbReference>
<accession>A0A364Y6D2</accession>
<evidence type="ECO:0000256" key="9">
    <source>
        <dbReference type="PIRSR" id="PIRSR001589-2"/>
    </source>
</evidence>
<dbReference type="GO" id="GO:0005524">
    <property type="term" value="F:ATP binding"/>
    <property type="evidence" value="ECO:0007669"/>
    <property type="project" value="UniProtKB-KW"/>
</dbReference>
<reference evidence="12 13" key="1">
    <citation type="submission" date="2018-06" db="EMBL/GenBank/DDBJ databases">
        <title>Chryseolinea flavus sp. nov., a member of the phylum Bacteroidetes isolated from soil.</title>
        <authorList>
            <person name="Li Y."/>
            <person name="Wang J."/>
        </authorList>
    </citation>
    <scope>NUCLEOTIDE SEQUENCE [LARGE SCALE GENOMIC DNA]</scope>
    <source>
        <strain evidence="12 13">SDU1-6</strain>
    </source>
</reference>
<evidence type="ECO:0000256" key="10">
    <source>
        <dbReference type="PIRSR" id="PIRSR001589-3"/>
    </source>
</evidence>
<feature type="binding site" evidence="9">
    <location>
        <position position="105"/>
    </location>
    <ligand>
        <name>L-glutamine</name>
        <dbReference type="ChEBI" id="CHEBI:58359"/>
    </ligand>
</feature>
<dbReference type="RefSeq" id="WP_112744871.1">
    <property type="nucleotide sequence ID" value="NZ_QMFY01000001.1"/>
</dbReference>
<keyword evidence="8" id="KW-0061">Asparagine biosynthesis</keyword>
<keyword evidence="6 8" id="KW-0315">Glutamine amidotransferase</keyword>
<dbReference type="InterPro" id="IPR006426">
    <property type="entry name" value="Asn_synth_AEB"/>
</dbReference>
<feature type="active site" description="For GATase activity" evidence="8">
    <location>
        <position position="2"/>
    </location>
</feature>
<feature type="site" description="Important for beta-aspartyl-AMP intermediate formation" evidence="10">
    <location>
        <position position="368"/>
    </location>
</feature>
<evidence type="ECO:0000256" key="7">
    <source>
        <dbReference type="ARBA" id="ARBA00048741"/>
    </source>
</evidence>
<dbReference type="GO" id="GO:0006529">
    <property type="term" value="P:asparagine biosynthetic process"/>
    <property type="evidence" value="ECO:0007669"/>
    <property type="project" value="UniProtKB-KW"/>
</dbReference>
<dbReference type="InterPro" id="IPR017932">
    <property type="entry name" value="GATase_2_dom"/>
</dbReference>
<dbReference type="EMBL" id="QMFY01000001">
    <property type="protein sequence ID" value="RAW02654.1"/>
    <property type="molecule type" value="Genomic_DNA"/>
</dbReference>
<dbReference type="Gene3D" id="3.60.20.10">
    <property type="entry name" value="Glutamine Phosphoribosylpyrophosphate, subunit 1, domain 1"/>
    <property type="match status" value="1"/>
</dbReference>
<dbReference type="GO" id="GO:0005829">
    <property type="term" value="C:cytosol"/>
    <property type="evidence" value="ECO:0007669"/>
    <property type="project" value="TreeGrafter"/>
</dbReference>
<keyword evidence="12" id="KW-0436">Ligase</keyword>
<evidence type="ECO:0000256" key="1">
    <source>
        <dbReference type="ARBA" id="ARBA00005187"/>
    </source>
</evidence>
<dbReference type="Gene3D" id="3.40.50.620">
    <property type="entry name" value="HUPs"/>
    <property type="match status" value="1"/>
</dbReference>
<evidence type="ECO:0000259" key="11">
    <source>
        <dbReference type="PROSITE" id="PS51278"/>
    </source>
</evidence>
<dbReference type="PROSITE" id="PS51278">
    <property type="entry name" value="GATASE_TYPE_2"/>
    <property type="match status" value="1"/>
</dbReference>
<feature type="domain" description="Glutamine amidotransferase type-2" evidence="11">
    <location>
        <begin position="2"/>
        <end position="219"/>
    </location>
</feature>
<dbReference type="InterPro" id="IPR033738">
    <property type="entry name" value="AsnB_N"/>
</dbReference>
<evidence type="ECO:0000256" key="3">
    <source>
        <dbReference type="ARBA" id="ARBA00012737"/>
    </source>
</evidence>
<dbReference type="InterPro" id="IPR001962">
    <property type="entry name" value="Asn_synthase"/>
</dbReference>
<evidence type="ECO:0000256" key="4">
    <source>
        <dbReference type="ARBA" id="ARBA00022741"/>
    </source>
</evidence>
<gene>
    <name evidence="12" type="primary">asnB</name>
    <name evidence="12" type="ORF">DQQ10_00660</name>
</gene>
<dbReference type="CDD" id="cd00712">
    <property type="entry name" value="AsnB"/>
    <property type="match status" value="1"/>
</dbReference>
<protein>
    <recommendedName>
        <fullName evidence="3">asparagine synthase (glutamine-hydrolyzing)</fullName>
        <ecNumber evidence="3">6.3.5.4</ecNumber>
    </recommendedName>
</protein>
<comment type="pathway">
    <text evidence="1">Amino-acid biosynthesis; L-asparagine biosynthesis; L-asparagine from L-aspartate (L-Gln route): step 1/1.</text>
</comment>
<dbReference type="PANTHER" id="PTHR43284">
    <property type="entry name" value="ASPARAGINE SYNTHETASE (GLUTAMINE-HYDROLYZING)"/>
    <property type="match status" value="1"/>
</dbReference>
<keyword evidence="13" id="KW-1185">Reference proteome</keyword>
<dbReference type="CDD" id="cd01991">
    <property type="entry name" value="Asn_synthase_B_C"/>
    <property type="match status" value="1"/>
</dbReference>
<evidence type="ECO:0000313" key="13">
    <source>
        <dbReference type="Proteomes" id="UP000251889"/>
    </source>
</evidence>
<dbReference type="InterPro" id="IPR051786">
    <property type="entry name" value="ASN_synthetase/amidase"/>
</dbReference>
<dbReference type="Pfam" id="PF00733">
    <property type="entry name" value="Asn_synthase"/>
    <property type="match status" value="1"/>
</dbReference>
<evidence type="ECO:0000256" key="8">
    <source>
        <dbReference type="PIRSR" id="PIRSR001589-1"/>
    </source>
</evidence>
<comment type="caution">
    <text evidence="12">The sequence shown here is derived from an EMBL/GenBank/DDBJ whole genome shotgun (WGS) entry which is preliminary data.</text>
</comment>
<proteinExistence type="inferred from homology"/>
<dbReference type="PIRSF" id="PIRSF001589">
    <property type="entry name" value="Asn_synthetase_glu-h"/>
    <property type="match status" value="1"/>
</dbReference>
<comment type="catalytic activity">
    <reaction evidence="7">
        <text>L-aspartate + L-glutamine + ATP + H2O = L-asparagine + L-glutamate + AMP + diphosphate + H(+)</text>
        <dbReference type="Rhea" id="RHEA:12228"/>
        <dbReference type="ChEBI" id="CHEBI:15377"/>
        <dbReference type="ChEBI" id="CHEBI:15378"/>
        <dbReference type="ChEBI" id="CHEBI:29985"/>
        <dbReference type="ChEBI" id="CHEBI:29991"/>
        <dbReference type="ChEBI" id="CHEBI:30616"/>
        <dbReference type="ChEBI" id="CHEBI:33019"/>
        <dbReference type="ChEBI" id="CHEBI:58048"/>
        <dbReference type="ChEBI" id="CHEBI:58359"/>
        <dbReference type="ChEBI" id="CHEBI:456215"/>
        <dbReference type="EC" id="6.3.5.4"/>
    </reaction>
</comment>